<evidence type="ECO:0000259" key="3">
    <source>
        <dbReference type="PROSITE" id="PS50110"/>
    </source>
</evidence>
<dbReference type="InterPro" id="IPR011006">
    <property type="entry name" value="CheY-like_superfamily"/>
</dbReference>
<dbReference type="GO" id="GO:0004672">
    <property type="term" value="F:protein kinase activity"/>
    <property type="evidence" value="ECO:0007669"/>
    <property type="project" value="UniProtKB-ARBA"/>
</dbReference>
<dbReference type="SUPFAM" id="SSF52172">
    <property type="entry name" value="CheY-like"/>
    <property type="match status" value="1"/>
</dbReference>
<organism evidence="4 5">
    <name type="scientific">Algoriphagus boritolerans DSM 17298 = JCM 18970</name>
    <dbReference type="NCBI Taxonomy" id="1120964"/>
    <lineage>
        <taxon>Bacteria</taxon>
        <taxon>Pseudomonadati</taxon>
        <taxon>Bacteroidota</taxon>
        <taxon>Cytophagia</taxon>
        <taxon>Cytophagales</taxon>
        <taxon>Cyclobacteriaceae</taxon>
        <taxon>Algoriphagus</taxon>
    </lineage>
</organism>
<dbReference type="SMART" id="SM00448">
    <property type="entry name" value="REC"/>
    <property type="match status" value="1"/>
</dbReference>
<evidence type="ECO:0000313" key="4">
    <source>
        <dbReference type="EMBL" id="SEG45227.1"/>
    </source>
</evidence>
<name>A0A1H6AAZ9_9BACT</name>
<protein>
    <submittedName>
        <fullName evidence="4">CheY chemotaxis protein or a CheY-like REC (Receiver) domain</fullName>
    </submittedName>
</protein>
<keyword evidence="1 2" id="KW-0597">Phosphoprotein</keyword>
<dbReference type="AlphaFoldDB" id="A0A1H6AAZ9"/>
<dbReference type="Gene3D" id="1.20.120.160">
    <property type="entry name" value="HPT domain"/>
    <property type="match status" value="1"/>
</dbReference>
<dbReference type="GO" id="GO:0000160">
    <property type="term" value="P:phosphorelay signal transduction system"/>
    <property type="evidence" value="ECO:0007669"/>
    <property type="project" value="InterPro"/>
</dbReference>
<dbReference type="OrthoDB" id="9796457at2"/>
<dbReference type="RefSeq" id="WP_103926553.1">
    <property type="nucleotide sequence ID" value="NZ_FNVR01000039.1"/>
</dbReference>
<evidence type="ECO:0000256" key="1">
    <source>
        <dbReference type="ARBA" id="ARBA00022553"/>
    </source>
</evidence>
<dbReference type="PANTHER" id="PTHR43719:SF28">
    <property type="entry name" value="PEROXIDE STRESS-ACTIVATED HISTIDINE KINASE MAK1-RELATED"/>
    <property type="match status" value="1"/>
</dbReference>
<accession>A0A1H6AAZ9</accession>
<feature type="modified residue" description="4-aspartylphosphate" evidence="2">
    <location>
        <position position="53"/>
    </location>
</feature>
<dbReference type="InterPro" id="IPR001789">
    <property type="entry name" value="Sig_transdc_resp-reg_receiver"/>
</dbReference>
<dbReference type="InterPro" id="IPR036641">
    <property type="entry name" value="HPT_dom_sf"/>
</dbReference>
<dbReference type="InterPro" id="IPR008207">
    <property type="entry name" value="Sig_transdc_His_kin_Hpt_dom"/>
</dbReference>
<dbReference type="EMBL" id="FNVR01000039">
    <property type="protein sequence ID" value="SEG45227.1"/>
    <property type="molecule type" value="Genomic_DNA"/>
</dbReference>
<sequence length="247" mass="28089">MKSKKVLIVDDNDLNRKLFENLIGQIFSFESAKNGLEAVALAEAQNFDLILMDIQMPKMDGITAMKIIRQRNTKCPIIAVTAYAEESDRTSFLQQGFDDFITKPIRPKEFLHLVRSHLSGGKDPNRTTTVIEVAEDILDKKIVDQLLKYNSNSVIGKVFDDFLEECAEVVVLIDSSSEHTSELIEKIHTLKGNSGTLGAMRIYGSAMKVEEFSRKADYSQFNPEIQNLKNEIFLFRDFLKQETIFEP</sequence>
<dbReference type="SUPFAM" id="SSF47226">
    <property type="entry name" value="Histidine-containing phosphotransfer domain, HPT domain"/>
    <property type="match status" value="1"/>
</dbReference>
<dbReference type="Proteomes" id="UP000236736">
    <property type="component" value="Unassembled WGS sequence"/>
</dbReference>
<dbReference type="STRING" id="1120964.GCA_001313265_06896"/>
<evidence type="ECO:0000256" key="2">
    <source>
        <dbReference type="PROSITE-ProRule" id="PRU00169"/>
    </source>
</evidence>
<dbReference type="PANTHER" id="PTHR43719">
    <property type="entry name" value="TWO-COMPONENT HISTIDINE KINASE"/>
    <property type="match status" value="1"/>
</dbReference>
<proteinExistence type="predicted"/>
<dbReference type="CDD" id="cd17546">
    <property type="entry name" value="REC_hyHK_CKI1_RcsC-like"/>
    <property type="match status" value="1"/>
</dbReference>
<gene>
    <name evidence="4" type="ORF">SAMN03080598_04000</name>
</gene>
<evidence type="ECO:0000313" key="5">
    <source>
        <dbReference type="Proteomes" id="UP000236736"/>
    </source>
</evidence>
<dbReference type="PROSITE" id="PS50110">
    <property type="entry name" value="RESPONSE_REGULATORY"/>
    <property type="match status" value="1"/>
</dbReference>
<keyword evidence="5" id="KW-1185">Reference proteome</keyword>
<dbReference type="Pfam" id="PF00072">
    <property type="entry name" value="Response_reg"/>
    <property type="match status" value="1"/>
</dbReference>
<dbReference type="Pfam" id="PF01627">
    <property type="entry name" value="Hpt"/>
    <property type="match status" value="1"/>
</dbReference>
<feature type="domain" description="Response regulatory" evidence="3">
    <location>
        <begin position="5"/>
        <end position="118"/>
    </location>
</feature>
<dbReference type="InterPro" id="IPR050956">
    <property type="entry name" value="2C_system_His_kinase"/>
</dbReference>
<dbReference type="Gene3D" id="3.40.50.2300">
    <property type="match status" value="1"/>
</dbReference>
<reference evidence="5" key="1">
    <citation type="submission" date="2016-10" db="EMBL/GenBank/DDBJ databases">
        <authorList>
            <person name="Varghese N."/>
            <person name="Submissions S."/>
        </authorList>
    </citation>
    <scope>NUCLEOTIDE SEQUENCE [LARGE SCALE GENOMIC DNA]</scope>
    <source>
        <strain evidence="5">DSM 17298</strain>
    </source>
</reference>